<dbReference type="AlphaFoldDB" id="A0AAU7D788"/>
<feature type="transmembrane region" description="Helical" evidence="7">
    <location>
        <begin position="12"/>
        <end position="28"/>
    </location>
</feature>
<keyword evidence="6 7" id="KW-0472">Membrane</keyword>
<evidence type="ECO:0000256" key="7">
    <source>
        <dbReference type="SAM" id="Phobius"/>
    </source>
</evidence>
<feature type="transmembrane region" description="Helical" evidence="7">
    <location>
        <begin position="117"/>
        <end position="136"/>
    </location>
</feature>
<dbReference type="InterPro" id="IPR032808">
    <property type="entry name" value="DoxX"/>
</dbReference>
<evidence type="ECO:0000256" key="2">
    <source>
        <dbReference type="ARBA" id="ARBA00006679"/>
    </source>
</evidence>
<accession>A0AAU7D788</accession>
<protein>
    <submittedName>
        <fullName evidence="8">DoxX family protein</fullName>
    </submittedName>
</protein>
<dbReference type="GO" id="GO:0005886">
    <property type="term" value="C:plasma membrane"/>
    <property type="evidence" value="ECO:0007669"/>
    <property type="project" value="UniProtKB-SubCell"/>
</dbReference>
<sequence>MSTFHQDSSSRLSWGILLVRILVGWVFLSEGIQKFLFPAALGTGRFAKIGIPWPQFSAPFIGIVEIVCGTFLLLGLFTSLASVLLLIDIAVAIATTKLPMLLKQGLWATLHEGRTDFSMLFGLVAILMLGAGMFSFDWRRNRPAKI</sequence>
<evidence type="ECO:0000256" key="4">
    <source>
        <dbReference type="ARBA" id="ARBA00022692"/>
    </source>
</evidence>
<feature type="transmembrane region" description="Helical" evidence="7">
    <location>
        <begin position="83"/>
        <end position="102"/>
    </location>
</feature>
<reference evidence="8" key="1">
    <citation type="submission" date="2023-03" db="EMBL/GenBank/DDBJ databases">
        <title>Edaphobacter sp.</title>
        <authorList>
            <person name="Huber K.J."/>
            <person name="Papendorf J."/>
            <person name="Pilke C."/>
            <person name="Bunk B."/>
            <person name="Sproeer C."/>
            <person name="Pester M."/>
        </authorList>
    </citation>
    <scope>NUCLEOTIDE SEQUENCE</scope>
    <source>
        <strain evidence="8">DSM 109920</strain>
    </source>
</reference>
<dbReference type="Pfam" id="PF07681">
    <property type="entry name" value="DoxX"/>
    <property type="match status" value="1"/>
</dbReference>
<evidence type="ECO:0000256" key="1">
    <source>
        <dbReference type="ARBA" id="ARBA00004651"/>
    </source>
</evidence>
<evidence type="ECO:0000313" key="8">
    <source>
        <dbReference type="EMBL" id="XBH13007.1"/>
    </source>
</evidence>
<comment type="subcellular location">
    <subcellularLocation>
        <location evidence="1">Cell membrane</location>
        <topology evidence="1">Multi-pass membrane protein</topology>
    </subcellularLocation>
</comment>
<organism evidence="8">
    <name type="scientific">Edaphobacter paludis</name>
    <dbReference type="NCBI Taxonomy" id="3035702"/>
    <lineage>
        <taxon>Bacteria</taxon>
        <taxon>Pseudomonadati</taxon>
        <taxon>Acidobacteriota</taxon>
        <taxon>Terriglobia</taxon>
        <taxon>Terriglobales</taxon>
        <taxon>Acidobacteriaceae</taxon>
        <taxon>Edaphobacter</taxon>
    </lineage>
</organism>
<dbReference type="PANTHER" id="PTHR33452:SF1">
    <property type="entry name" value="INNER MEMBRANE PROTEIN YPHA-RELATED"/>
    <property type="match status" value="1"/>
</dbReference>
<dbReference type="EMBL" id="CP121195">
    <property type="protein sequence ID" value="XBH13007.1"/>
    <property type="molecule type" value="Genomic_DNA"/>
</dbReference>
<name>A0AAU7D788_9BACT</name>
<feature type="transmembrane region" description="Helical" evidence="7">
    <location>
        <begin position="56"/>
        <end position="76"/>
    </location>
</feature>
<dbReference type="PANTHER" id="PTHR33452">
    <property type="entry name" value="OXIDOREDUCTASE CATD-RELATED"/>
    <property type="match status" value="1"/>
</dbReference>
<keyword evidence="5 7" id="KW-1133">Transmembrane helix</keyword>
<gene>
    <name evidence="8" type="ORF">P8936_15110</name>
</gene>
<keyword evidence="4 7" id="KW-0812">Transmembrane</keyword>
<keyword evidence="3" id="KW-1003">Cell membrane</keyword>
<dbReference type="InterPro" id="IPR051907">
    <property type="entry name" value="DoxX-like_oxidoreductase"/>
</dbReference>
<dbReference type="RefSeq" id="WP_348269664.1">
    <property type="nucleotide sequence ID" value="NZ_CP121195.1"/>
</dbReference>
<evidence type="ECO:0000256" key="3">
    <source>
        <dbReference type="ARBA" id="ARBA00022475"/>
    </source>
</evidence>
<proteinExistence type="inferred from homology"/>
<evidence type="ECO:0000256" key="6">
    <source>
        <dbReference type="ARBA" id="ARBA00023136"/>
    </source>
</evidence>
<comment type="similarity">
    <text evidence="2">Belongs to the DoxX family.</text>
</comment>
<evidence type="ECO:0000256" key="5">
    <source>
        <dbReference type="ARBA" id="ARBA00022989"/>
    </source>
</evidence>